<organism evidence="2 3">
    <name type="scientific">Streptomyces liangshanensis</name>
    <dbReference type="NCBI Taxonomy" id="2717324"/>
    <lineage>
        <taxon>Bacteria</taxon>
        <taxon>Bacillati</taxon>
        <taxon>Actinomycetota</taxon>
        <taxon>Actinomycetes</taxon>
        <taxon>Kitasatosporales</taxon>
        <taxon>Streptomycetaceae</taxon>
        <taxon>Streptomyces</taxon>
    </lineage>
</organism>
<dbReference type="Gene3D" id="1.10.260.40">
    <property type="entry name" value="lambda repressor-like DNA-binding domains"/>
    <property type="match status" value="1"/>
</dbReference>
<dbReference type="InterPro" id="IPR010982">
    <property type="entry name" value="Lambda_DNA-bd_dom_sf"/>
</dbReference>
<dbReference type="AlphaFoldDB" id="A0A6G9GZJ1"/>
<dbReference type="EMBL" id="CP050177">
    <property type="protein sequence ID" value="QIQ03702.1"/>
    <property type="molecule type" value="Genomic_DNA"/>
</dbReference>
<dbReference type="SUPFAM" id="SSF47413">
    <property type="entry name" value="lambda repressor-like DNA-binding domains"/>
    <property type="match status" value="1"/>
</dbReference>
<dbReference type="InterPro" id="IPR001387">
    <property type="entry name" value="Cro/C1-type_HTH"/>
</dbReference>
<dbReference type="Pfam" id="PF19054">
    <property type="entry name" value="DUF5753"/>
    <property type="match status" value="1"/>
</dbReference>
<accession>A0A6G9GZJ1</accession>
<dbReference type="InterPro" id="IPR043917">
    <property type="entry name" value="DUF5753"/>
</dbReference>
<dbReference type="KEGG" id="slia:HA039_16455"/>
<evidence type="ECO:0000313" key="2">
    <source>
        <dbReference type="EMBL" id="QIQ03702.1"/>
    </source>
</evidence>
<evidence type="ECO:0000313" key="3">
    <source>
        <dbReference type="Proteomes" id="UP000501179"/>
    </source>
</evidence>
<evidence type="ECO:0000259" key="1">
    <source>
        <dbReference type="PROSITE" id="PS50943"/>
    </source>
</evidence>
<gene>
    <name evidence="2" type="ORF">HA039_16455</name>
</gene>
<sequence length="276" mass="30700">MAPRPRELTPDRSARHLFGSEMRRLREQAGMSLESLASVVRYAKSSLARYETADAMIPPDLAERLDAAFGTDGLFVKLYSLARHEIHPDQFRRLMELETQARLIQEYSGQLVPGLVQTEGYARALFEVHHPRATDDEINELVTARMSRQSLLTADPAPDFFAILDEAVLRRSFGGPAVMREQLARLLDLTLTSTSVLQVLPFEHGGHAMAGGSVKLMTLGNGTQVVWEENSVTGTLFEEKHVVTARHRTYDLLRACALSPKEAAKMIESAMEALPT</sequence>
<dbReference type="GO" id="GO:0003677">
    <property type="term" value="F:DNA binding"/>
    <property type="evidence" value="ECO:0007669"/>
    <property type="project" value="InterPro"/>
</dbReference>
<dbReference type="Proteomes" id="UP000501179">
    <property type="component" value="Chromosome"/>
</dbReference>
<dbReference type="CDD" id="cd00093">
    <property type="entry name" value="HTH_XRE"/>
    <property type="match status" value="1"/>
</dbReference>
<feature type="domain" description="HTH cro/C1-type" evidence="1">
    <location>
        <begin position="22"/>
        <end position="76"/>
    </location>
</feature>
<keyword evidence="3" id="KW-1185">Reference proteome</keyword>
<protein>
    <submittedName>
        <fullName evidence="2">Transcriptional regulator</fullName>
    </submittedName>
</protein>
<dbReference type="RefSeq" id="WP_167030091.1">
    <property type="nucleotide sequence ID" value="NZ_CP050177.1"/>
</dbReference>
<reference evidence="2 3" key="1">
    <citation type="submission" date="2020-03" db="EMBL/GenBank/DDBJ databases">
        <title>A novel species.</title>
        <authorList>
            <person name="Gao J."/>
        </authorList>
    </citation>
    <scope>NUCLEOTIDE SEQUENCE [LARGE SCALE GENOMIC DNA]</scope>
    <source>
        <strain evidence="2 3">QMT-12</strain>
    </source>
</reference>
<dbReference type="SMART" id="SM00530">
    <property type="entry name" value="HTH_XRE"/>
    <property type="match status" value="1"/>
</dbReference>
<dbReference type="PROSITE" id="PS50943">
    <property type="entry name" value="HTH_CROC1"/>
    <property type="match status" value="1"/>
</dbReference>
<name>A0A6G9GZJ1_9ACTN</name>
<proteinExistence type="predicted"/>
<dbReference type="Pfam" id="PF13560">
    <property type="entry name" value="HTH_31"/>
    <property type="match status" value="1"/>
</dbReference>